<feature type="region of interest" description="Disordered" evidence="1">
    <location>
        <begin position="326"/>
        <end position="486"/>
    </location>
</feature>
<accession>X6NPP5</accession>
<sequence length="585" mass="68626">MAAQKNDRINMPSLSFIRPDMTVQEKVVKKGKNFFAPKRLPKRQQQLEIEKRQWEQERDFGFKLIENLRQRVQHYVLKIELIAQFYNIDVSKLDSLTLPTLNANATTAADQMPLMMTKLDVGNNSVMTNSSDNNAIEELYEQSVPTLDSKQQARKMFERKRQESEDLRKECQTLEKELKELRRKQVRTKKRFQNNKKKLNKGTKARNSKEETIDTMESAMHKAQRANGEESTLGTLHKASDETPLRSSETHLAFSENQLLAELSSAWSEEFIHLLKQVLFAHSIHVILILRAIMGQITSLNNGLTTDSAAMKEILEEANTRMKLKSNQALEKHRNRRLQLSEEDEDIEEDEYEDEYEEEAEEEEEENENGLHEDENGLHEDENGLHEDDNGPHKDDNGPNENDYNQTHNDNDRNYDNGHQQKKTQEKAEPIRTNEQDIESQSKRYLSGQMPPSRIVLSKLSNRKDTELDIHDTSQKSTVVDRPSSVDPDYSLEREIMRLQHELEECKQSKNTLILRTAFEMERMRELLKLYNPNFRYRRILDRLLEDNRYKMVLDKLADETYQPHELDAFLAHIAHLKYQNKFNQ</sequence>
<keyword evidence="3" id="KW-1185">Reference proteome</keyword>
<evidence type="ECO:0000313" key="2">
    <source>
        <dbReference type="EMBL" id="ETO27674.1"/>
    </source>
</evidence>
<feature type="compositionally biased region" description="Basic and acidic residues" evidence="1">
    <location>
        <begin position="462"/>
        <end position="474"/>
    </location>
</feature>
<feature type="region of interest" description="Disordered" evidence="1">
    <location>
        <begin position="189"/>
        <end position="213"/>
    </location>
</feature>
<evidence type="ECO:0000313" key="3">
    <source>
        <dbReference type="Proteomes" id="UP000023152"/>
    </source>
</evidence>
<gene>
    <name evidence="2" type="ORF">RFI_09457</name>
</gene>
<dbReference type="Proteomes" id="UP000023152">
    <property type="component" value="Unassembled WGS sequence"/>
</dbReference>
<reference evidence="2 3" key="1">
    <citation type="journal article" date="2013" name="Curr. Biol.">
        <title>The Genome of the Foraminiferan Reticulomyxa filosa.</title>
        <authorList>
            <person name="Glockner G."/>
            <person name="Hulsmann N."/>
            <person name="Schleicher M."/>
            <person name="Noegel A.A."/>
            <person name="Eichinger L."/>
            <person name="Gallinger C."/>
            <person name="Pawlowski J."/>
            <person name="Sierra R."/>
            <person name="Euteneuer U."/>
            <person name="Pillet L."/>
            <person name="Moustafa A."/>
            <person name="Platzer M."/>
            <person name="Groth M."/>
            <person name="Szafranski K."/>
            <person name="Schliwa M."/>
        </authorList>
    </citation>
    <scope>NUCLEOTIDE SEQUENCE [LARGE SCALE GENOMIC DNA]</scope>
</reference>
<feature type="compositionally biased region" description="Basic residues" evidence="1">
    <location>
        <begin position="189"/>
        <end position="206"/>
    </location>
</feature>
<feature type="compositionally biased region" description="Basic and acidic residues" evidence="1">
    <location>
        <begin position="369"/>
        <end position="397"/>
    </location>
</feature>
<name>X6NPP5_RETFI</name>
<proteinExistence type="predicted"/>
<feature type="compositionally biased region" description="Acidic residues" evidence="1">
    <location>
        <begin position="341"/>
        <end position="368"/>
    </location>
</feature>
<feature type="compositionally biased region" description="Polar residues" evidence="1">
    <location>
        <begin position="399"/>
        <end position="408"/>
    </location>
</feature>
<dbReference type="AlphaFoldDB" id="X6NPP5"/>
<feature type="compositionally biased region" description="Basic and acidic residues" evidence="1">
    <location>
        <begin position="423"/>
        <end position="435"/>
    </location>
</feature>
<dbReference type="EMBL" id="ASPP01007112">
    <property type="protein sequence ID" value="ETO27674.1"/>
    <property type="molecule type" value="Genomic_DNA"/>
</dbReference>
<feature type="region of interest" description="Disordered" evidence="1">
    <location>
        <begin position="225"/>
        <end position="244"/>
    </location>
</feature>
<comment type="caution">
    <text evidence="2">The sequence shown here is derived from an EMBL/GenBank/DDBJ whole genome shotgun (WGS) entry which is preliminary data.</text>
</comment>
<organism evidence="2 3">
    <name type="scientific">Reticulomyxa filosa</name>
    <dbReference type="NCBI Taxonomy" id="46433"/>
    <lineage>
        <taxon>Eukaryota</taxon>
        <taxon>Sar</taxon>
        <taxon>Rhizaria</taxon>
        <taxon>Retaria</taxon>
        <taxon>Foraminifera</taxon>
        <taxon>Monothalamids</taxon>
        <taxon>Reticulomyxidae</taxon>
        <taxon>Reticulomyxa</taxon>
    </lineage>
</organism>
<evidence type="ECO:0000256" key="1">
    <source>
        <dbReference type="SAM" id="MobiDB-lite"/>
    </source>
</evidence>
<protein>
    <submittedName>
        <fullName evidence="2">Glutamic acid-rich protein (Garp)</fullName>
    </submittedName>
</protein>